<sequence>MAEIAKIRGNKYYSEKKYSRALSCYTAAIDKDPENFTLYSNRAAAYIMMEKFEEALSDCQKAISIDETYTKARVRGAKCLMMLGRLTEAKQVYDEIISKNSQFSAELNSEMNVLELLITTYKEGVEHMKNRRVHKALSSFLLCNEKAPGCKDYILLISECYARSNNETKCMHWLSKLKVSNNSDDVSYIKCLLYISLNKQNQAKSILSDILSKNPQNEKAKTLYNHLVNYQSVKDEASKLFSNKLYEKAIIIYKKLLDYQSSTCNILATLYTNIATCYSKLNKNDDSIKYCTYSIEADNSYTKALFRRAKSYQDNNQHDLAVKDYQSILDREKTNHNMMLLEEARKLESKSKTDLYKLLGVSKDATIDEIKKSYRKKALIHHPDRHTHKEDHIKAKEEQIFKNINEAYSILSDTKKRANYDRGGMDGINGINLGGAGQMNPNDIFNMFFNGGARPSGGQRFSTSRSNSNGNFSQVIAKSDFIQISFKKQNSEYDNTSPTCRNSVKRMILSSILSIQATSVEAERTFSSVELFLTKTRPRLSDE</sequence>
<keyword evidence="2 3" id="KW-0802">TPR repeat</keyword>
<gene>
    <name evidence="5" type="ORF">A3Q56_01183</name>
</gene>
<evidence type="ECO:0000259" key="4">
    <source>
        <dbReference type="PROSITE" id="PS50076"/>
    </source>
</evidence>
<dbReference type="Pfam" id="PF13414">
    <property type="entry name" value="TPR_11"/>
    <property type="match status" value="1"/>
</dbReference>
<dbReference type="Pfam" id="PF13174">
    <property type="entry name" value="TPR_6"/>
    <property type="match status" value="1"/>
</dbReference>
<feature type="non-terminal residue" evidence="5">
    <location>
        <position position="543"/>
    </location>
</feature>
<dbReference type="PRINTS" id="PR00625">
    <property type="entry name" value="JDOMAIN"/>
</dbReference>
<feature type="repeat" description="TPR" evidence="3">
    <location>
        <begin position="36"/>
        <end position="69"/>
    </location>
</feature>
<organism evidence="5 6">
    <name type="scientific">Intoshia linei</name>
    <dbReference type="NCBI Taxonomy" id="1819745"/>
    <lineage>
        <taxon>Eukaryota</taxon>
        <taxon>Metazoa</taxon>
        <taxon>Spiralia</taxon>
        <taxon>Lophotrochozoa</taxon>
        <taxon>Mesozoa</taxon>
        <taxon>Orthonectida</taxon>
        <taxon>Rhopaluridae</taxon>
        <taxon>Intoshia</taxon>
    </lineage>
</organism>
<dbReference type="SMART" id="SM00028">
    <property type="entry name" value="TPR"/>
    <property type="match status" value="6"/>
</dbReference>
<dbReference type="SMART" id="SM00271">
    <property type="entry name" value="DnaJ"/>
    <property type="match status" value="1"/>
</dbReference>
<dbReference type="Pfam" id="PF14559">
    <property type="entry name" value="TPR_19"/>
    <property type="match status" value="1"/>
</dbReference>
<dbReference type="Proteomes" id="UP000078046">
    <property type="component" value="Unassembled WGS sequence"/>
</dbReference>
<evidence type="ECO:0000256" key="1">
    <source>
        <dbReference type="ARBA" id="ARBA00022737"/>
    </source>
</evidence>
<dbReference type="SUPFAM" id="SSF48452">
    <property type="entry name" value="TPR-like"/>
    <property type="match status" value="3"/>
</dbReference>
<dbReference type="PROSITE" id="PS00636">
    <property type="entry name" value="DNAJ_1"/>
    <property type="match status" value="1"/>
</dbReference>
<dbReference type="EMBL" id="LWCA01000084">
    <property type="protein sequence ID" value="OAF71054.1"/>
    <property type="molecule type" value="Genomic_DNA"/>
</dbReference>
<evidence type="ECO:0000313" key="5">
    <source>
        <dbReference type="EMBL" id="OAF71054.1"/>
    </source>
</evidence>
<dbReference type="PANTHER" id="PTHR45188">
    <property type="entry name" value="DNAJ PROTEIN P58IPK HOMOLOG"/>
    <property type="match status" value="1"/>
</dbReference>
<dbReference type="SUPFAM" id="SSF46565">
    <property type="entry name" value="Chaperone J-domain"/>
    <property type="match status" value="1"/>
</dbReference>
<dbReference type="InterPro" id="IPR019734">
    <property type="entry name" value="TPR_rpt"/>
</dbReference>
<dbReference type="PROSITE" id="PS50005">
    <property type="entry name" value="TPR"/>
    <property type="match status" value="2"/>
</dbReference>
<dbReference type="InterPro" id="IPR018253">
    <property type="entry name" value="DnaJ_domain_CS"/>
</dbReference>
<keyword evidence="6" id="KW-1185">Reference proteome</keyword>
<dbReference type="AlphaFoldDB" id="A0A177BC81"/>
<proteinExistence type="predicted"/>
<dbReference type="CDD" id="cd06257">
    <property type="entry name" value="DnaJ"/>
    <property type="match status" value="1"/>
</dbReference>
<dbReference type="Pfam" id="PF00226">
    <property type="entry name" value="DnaJ"/>
    <property type="match status" value="1"/>
</dbReference>
<name>A0A177BC81_9BILA</name>
<dbReference type="PANTHER" id="PTHR45188:SF2">
    <property type="entry name" value="DNAJ HOMOLOG SUBFAMILY C MEMBER 7"/>
    <property type="match status" value="1"/>
</dbReference>
<accession>A0A177BC81</accession>
<feature type="repeat" description="TPR" evidence="3">
    <location>
        <begin position="2"/>
        <end position="35"/>
    </location>
</feature>
<comment type="caution">
    <text evidence="5">The sequence shown here is derived from an EMBL/GenBank/DDBJ whole genome shotgun (WGS) entry which is preliminary data.</text>
</comment>
<dbReference type="Gene3D" id="1.25.40.10">
    <property type="entry name" value="Tetratricopeptide repeat domain"/>
    <property type="match status" value="1"/>
</dbReference>
<dbReference type="Pfam" id="PF13181">
    <property type="entry name" value="TPR_8"/>
    <property type="match status" value="1"/>
</dbReference>
<dbReference type="InterPro" id="IPR001623">
    <property type="entry name" value="DnaJ_domain"/>
</dbReference>
<evidence type="ECO:0000256" key="2">
    <source>
        <dbReference type="ARBA" id="ARBA00022803"/>
    </source>
</evidence>
<reference evidence="5 6" key="1">
    <citation type="submission" date="2016-04" db="EMBL/GenBank/DDBJ databases">
        <title>The genome of Intoshia linei affirms orthonectids as highly simplified spiralians.</title>
        <authorList>
            <person name="Mikhailov K.V."/>
            <person name="Slusarev G.S."/>
            <person name="Nikitin M.A."/>
            <person name="Logacheva M.D."/>
            <person name="Penin A."/>
            <person name="Aleoshin V."/>
            <person name="Panchin Y.V."/>
        </authorList>
    </citation>
    <scope>NUCLEOTIDE SEQUENCE [LARGE SCALE GENOMIC DNA]</scope>
    <source>
        <strain evidence="5">Intl2013</strain>
        <tissue evidence="5">Whole animal</tissue>
    </source>
</reference>
<protein>
    <submittedName>
        <fullName evidence="5">DnaJ subfamily C member 7</fullName>
    </submittedName>
</protein>
<keyword evidence="1" id="KW-0677">Repeat</keyword>
<dbReference type="OrthoDB" id="765884at2759"/>
<feature type="domain" description="J" evidence="4">
    <location>
        <begin position="354"/>
        <end position="424"/>
    </location>
</feature>
<evidence type="ECO:0000313" key="6">
    <source>
        <dbReference type="Proteomes" id="UP000078046"/>
    </source>
</evidence>
<evidence type="ECO:0000256" key="3">
    <source>
        <dbReference type="PROSITE-ProRule" id="PRU00339"/>
    </source>
</evidence>
<dbReference type="PROSITE" id="PS50076">
    <property type="entry name" value="DNAJ_2"/>
    <property type="match status" value="1"/>
</dbReference>
<dbReference type="InterPro" id="IPR036869">
    <property type="entry name" value="J_dom_sf"/>
</dbReference>
<dbReference type="Gene3D" id="1.10.287.110">
    <property type="entry name" value="DnaJ domain"/>
    <property type="match status" value="1"/>
</dbReference>
<dbReference type="InterPro" id="IPR011990">
    <property type="entry name" value="TPR-like_helical_dom_sf"/>
</dbReference>